<evidence type="ECO:0000313" key="2">
    <source>
        <dbReference type="RefSeq" id="XP_011297215.1"/>
    </source>
</evidence>
<dbReference type="AlphaFoldDB" id="A0A9R1SU88"/>
<dbReference type="RefSeq" id="XP_011297215.1">
    <property type="nucleotide sequence ID" value="XM_011298913.1"/>
</dbReference>
<organism evidence="1 2">
    <name type="scientific">Fopius arisanus</name>
    <dbReference type="NCBI Taxonomy" id="64838"/>
    <lineage>
        <taxon>Eukaryota</taxon>
        <taxon>Metazoa</taxon>
        <taxon>Ecdysozoa</taxon>
        <taxon>Arthropoda</taxon>
        <taxon>Hexapoda</taxon>
        <taxon>Insecta</taxon>
        <taxon>Pterygota</taxon>
        <taxon>Neoptera</taxon>
        <taxon>Endopterygota</taxon>
        <taxon>Hymenoptera</taxon>
        <taxon>Apocrita</taxon>
        <taxon>Ichneumonoidea</taxon>
        <taxon>Braconidae</taxon>
        <taxon>Opiinae</taxon>
        <taxon>Fopius</taxon>
    </lineage>
</organism>
<keyword evidence="1" id="KW-1185">Reference proteome</keyword>
<dbReference type="Proteomes" id="UP000694866">
    <property type="component" value="Unplaced"/>
</dbReference>
<accession>A0A9R1SU88</accession>
<protein>
    <submittedName>
        <fullName evidence="2">Uncharacterized protein</fullName>
    </submittedName>
</protein>
<dbReference type="GeneID" id="105262985"/>
<dbReference type="OrthoDB" id="7691220at2759"/>
<proteinExistence type="predicted"/>
<sequence length="126" mass="14890">MSSENETKSSKHEGKRRKFLRELLALKAFEKFLPHPEDEPSSYKSISSEYIDEYCLEDFVPILEKEEVLTEKRVNYPVYGGSLTETIYKEKISKEILKRRSTVLNLHEPFRRNSRFTTPVTDRLTD</sequence>
<reference evidence="2" key="1">
    <citation type="submission" date="2025-08" db="UniProtKB">
        <authorList>
            <consortium name="RefSeq"/>
        </authorList>
    </citation>
    <scope>IDENTIFICATION</scope>
    <source>
        <strain evidence="2">USDA-PBARC FA_bdor</strain>
        <tissue evidence="2">Whole organism</tissue>
    </source>
</reference>
<gene>
    <name evidence="2" type="primary">LOC105262985</name>
</gene>
<dbReference type="KEGG" id="fas:105262985"/>
<evidence type="ECO:0000313" key="1">
    <source>
        <dbReference type="Proteomes" id="UP000694866"/>
    </source>
</evidence>
<name>A0A9R1SU88_9HYME</name>